<name>A0A4Z0Y707_9FIRM</name>
<dbReference type="RefSeq" id="WP_135661185.1">
    <property type="nucleotide sequence ID" value="NZ_SRMQ01000020.1"/>
</dbReference>
<dbReference type="AlphaFoldDB" id="A0A4Z0Y707"/>
<evidence type="ECO:0000313" key="1">
    <source>
        <dbReference type="EMBL" id="TGJ75355.1"/>
    </source>
</evidence>
<dbReference type="EMBL" id="SRMQ01000020">
    <property type="protein sequence ID" value="TGJ75355.1"/>
    <property type="molecule type" value="Genomic_DNA"/>
</dbReference>
<gene>
    <name evidence="1" type="ORF">CAGA_24940</name>
</gene>
<proteinExistence type="predicted"/>
<accession>A0A4Z0Y707</accession>
<sequence>MKTINDTNEKITEDNLDSRIDKFNTELLESIKNITETCDRINADRPMTLEDVSREMERIEKKMLWDKVCENNRKICLLNEKLDMIIEKLGVRYGR</sequence>
<reference evidence="1 2" key="1">
    <citation type="submission" date="2019-04" db="EMBL/GenBank/DDBJ databases">
        <authorList>
            <person name="Poehlein A."/>
            <person name="Bengelsdorf F.R."/>
            <person name="Duerre P."/>
            <person name="Daniel R."/>
        </authorList>
    </citation>
    <scope>NUCLEOTIDE SEQUENCE [LARGE SCALE GENOMIC DNA]</scope>
    <source>
        <strain evidence="1 2">BS-1</strain>
    </source>
</reference>
<keyword evidence="2" id="KW-1185">Reference proteome</keyword>
<evidence type="ECO:0000313" key="2">
    <source>
        <dbReference type="Proteomes" id="UP000297714"/>
    </source>
</evidence>
<comment type="caution">
    <text evidence="1">The sequence shown here is derived from an EMBL/GenBank/DDBJ whole genome shotgun (WGS) entry which is preliminary data.</text>
</comment>
<dbReference type="Proteomes" id="UP000297714">
    <property type="component" value="Unassembled WGS sequence"/>
</dbReference>
<organism evidence="1 2">
    <name type="scientific">Caproiciproducens galactitolivorans</name>
    <dbReference type="NCBI Taxonomy" id="642589"/>
    <lineage>
        <taxon>Bacteria</taxon>
        <taxon>Bacillati</taxon>
        <taxon>Bacillota</taxon>
        <taxon>Clostridia</taxon>
        <taxon>Eubacteriales</taxon>
        <taxon>Acutalibacteraceae</taxon>
        <taxon>Caproiciproducens</taxon>
    </lineage>
</organism>
<protein>
    <submittedName>
        <fullName evidence="1">Uncharacterized protein</fullName>
    </submittedName>
</protein>